<dbReference type="OrthoDB" id="5918636at2"/>
<dbReference type="Pfam" id="PF14022">
    <property type="entry name" value="DUF4238"/>
    <property type="match status" value="1"/>
</dbReference>
<dbReference type="AlphaFoldDB" id="A0A1H9MU01"/>
<evidence type="ECO:0008006" key="3">
    <source>
        <dbReference type="Google" id="ProtNLM"/>
    </source>
</evidence>
<dbReference type="InterPro" id="IPR025332">
    <property type="entry name" value="DUF4238"/>
</dbReference>
<name>A0A1H9MU01_9HYPH</name>
<evidence type="ECO:0000313" key="2">
    <source>
        <dbReference type="Proteomes" id="UP000199647"/>
    </source>
</evidence>
<accession>A0A1H9MU01</accession>
<dbReference type="EMBL" id="FOFG01000014">
    <property type="protein sequence ID" value="SER26977.1"/>
    <property type="molecule type" value="Genomic_DNA"/>
</dbReference>
<organism evidence="1 2">
    <name type="scientific">Faunimonas pinastri</name>
    <dbReference type="NCBI Taxonomy" id="1855383"/>
    <lineage>
        <taxon>Bacteria</taxon>
        <taxon>Pseudomonadati</taxon>
        <taxon>Pseudomonadota</taxon>
        <taxon>Alphaproteobacteria</taxon>
        <taxon>Hyphomicrobiales</taxon>
        <taxon>Afifellaceae</taxon>
        <taxon>Faunimonas</taxon>
    </lineage>
</organism>
<sequence>MALSGGDELKVEDDPSRKHHFVPEFYLKGWNAPNRRLVQYQRVYSGVVNSQYRSPGGTGYKELGYSSLDGSAPSLEKRFFEPVDTAASEALDFLLRAPAPSILPDRLRLAWSKFIMTMIFRHPADLENFRRTIKEDWHNLTPEMRARYELSRTPDQPTSADEFWDSRKDAWSERATFQTYESLVSNQKVITTIKAMKWVSLELRHNYHFVTSDRPVVYTVVLVNPDSYLLMPISPTRLFVAYRHEMTLERLRQLPSWRLARTMNLDVIGQAEQFGYASDREQDELMKEHLGTAKAKTLALYLEERRKIDRTRKGI</sequence>
<gene>
    <name evidence="1" type="ORF">SAMN05216548_11442</name>
</gene>
<protein>
    <recommendedName>
        <fullName evidence="3">DUF4238 domain-containing protein</fullName>
    </recommendedName>
</protein>
<dbReference type="RefSeq" id="WP_092498486.1">
    <property type="nucleotide sequence ID" value="NZ_FOFG01000014.1"/>
</dbReference>
<proteinExistence type="predicted"/>
<dbReference type="Proteomes" id="UP000199647">
    <property type="component" value="Unassembled WGS sequence"/>
</dbReference>
<keyword evidence="2" id="KW-1185">Reference proteome</keyword>
<dbReference type="STRING" id="1855383.SAMN05216548_11442"/>
<evidence type="ECO:0000313" key="1">
    <source>
        <dbReference type="EMBL" id="SER26977.1"/>
    </source>
</evidence>
<reference evidence="1 2" key="1">
    <citation type="submission" date="2016-10" db="EMBL/GenBank/DDBJ databases">
        <authorList>
            <person name="de Groot N.N."/>
        </authorList>
    </citation>
    <scope>NUCLEOTIDE SEQUENCE [LARGE SCALE GENOMIC DNA]</scope>
    <source>
        <strain evidence="1 2">A52C2</strain>
    </source>
</reference>